<sequence length="109" mass="11801">YAIAFVLAALLPLALCECNAMHGLAAVFGCSEEMGKVPEFREFKDGLQNVDVSNPTQLRNACCLLQKSEECIRNALPADCSALADKLVQEIRSEGEEDLGDLSVCKFSC</sequence>
<feature type="chain" id="PRO_5008901594" description="Secreted protein" evidence="1">
    <location>
        <begin position="17"/>
        <end position="109"/>
    </location>
</feature>
<feature type="non-terminal residue" evidence="2">
    <location>
        <position position="1"/>
    </location>
</feature>
<evidence type="ECO:0000313" key="2">
    <source>
        <dbReference type="EMBL" id="JAT78972.1"/>
    </source>
</evidence>
<accession>A0A1D2AIF1</accession>
<dbReference type="AlphaFoldDB" id="A0A1D2AIF1"/>
<dbReference type="EMBL" id="GETE01000702">
    <property type="protein sequence ID" value="JAT78972.1"/>
    <property type="molecule type" value="Transcribed_RNA"/>
</dbReference>
<evidence type="ECO:0000256" key="1">
    <source>
        <dbReference type="SAM" id="SignalP"/>
    </source>
</evidence>
<proteinExistence type="predicted"/>
<organism evidence="2">
    <name type="scientific">Ornithodoros brasiliensis</name>
    <name type="common">Mouro tick</name>
    <dbReference type="NCBI Taxonomy" id="888526"/>
    <lineage>
        <taxon>Eukaryota</taxon>
        <taxon>Metazoa</taxon>
        <taxon>Ecdysozoa</taxon>
        <taxon>Arthropoda</taxon>
        <taxon>Chelicerata</taxon>
        <taxon>Arachnida</taxon>
        <taxon>Acari</taxon>
        <taxon>Parasitiformes</taxon>
        <taxon>Ixodida</taxon>
        <taxon>Ixodoidea</taxon>
        <taxon>Argasidae</taxon>
        <taxon>Ornithodorinae</taxon>
        <taxon>Ornithodoros</taxon>
    </lineage>
</organism>
<evidence type="ECO:0008006" key="3">
    <source>
        <dbReference type="Google" id="ProtNLM"/>
    </source>
</evidence>
<keyword evidence="1" id="KW-0732">Signal</keyword>
<protein>
    <recommendedName>
        <fullName evidence="3">Secreted protein</fullName>
    </recommendedName>
</protein>
<feature type="signal peptide" evidence="1">
    <location>
        <begin position="1"/>
        <end position="16"/>
    </location>
</feature>
<reference evidence="2" key="1">
    <citation type="submission" date="2016-07" db="EMBL/GenBank/DDBJ databases">
        <title>Salivary Glands transcriptome analysis on engorged females of Ornithodoros brasiliensis (Acari:Argasidae).</title>
        <authorList>
            <person name="Simons S.M."/>
            <person name="Carvalho E."/>
            <person name="Junqueira-de-Azevedo I."/>
            <person name="Ho P.L."/>
            <person name="Giovanni D."/>
            <person name="Mendonca R."/>
            <person name="Onofrio V."/>
            <person name="Landulfo G."/>
            <person name="Ramirez D."/>
            <person name="Barros-Battesti D."/>
        </authorList>
    </citation>
    <scope>NUCLEOTIDE SEQUENCE</scope>
    <source>
        <strain evidence="2">Female</strain>
        <tissue evidence="2">Salivary gland</tissue>
    </source>
</reference>
<name>A0A1D2AIF1_ORNBR</name>